<organism evidence="3 4">
    <name type="scientific">Streptomyces paromomycinus</name>
    <name type="common">Streptomyces rimosus subsp. paromomycinus</name>
    <dbReference type="NCBI Taxonomy" id="92743"/>
    <lineage>
        <taxon>Bacteria</taxon>
        <taxon>Bacillati</taxon>
        <taxon>Actinomycetota</taxon>
        <taxon>Actinomycetes</taxon>
        <taxon>Kitasatosporales</taxon>
        <taxon>Streptomycetaceae</taxon>
        <taxon>Streptomyces</taxon>
    </lineage>
</organism>
<dbReference type="InterPro" id="IPR038721">
    <property type="entry name" value="IS701-like_DDE_dom"/>
</dbReference>
<proteinExistence type="predicted"/>
<comment type="caution">
    <text evidence="3">The sequence shown here is derived from an EMBL/GenBank/DDBJ whole genome shotgun (WGS) entry which is preliminary data.</text>
</comment>
<protein>
    <recommendedName>
        <fullName evidence="2">Transposase IS701-like DDE domain-containing protein</fullName>
    </recommendedName>
</protein>
<dbReference type="Pfam" id="PF13546">
    <property type="entry name" value="DDE_5"/>
    <property type="match status" value="1"/>
</dbReference>
<dbReference type="AlphaFoldDB" id="A0A401VZ12"/>
<keyword evidence="4" id="KW-1185">Reference proteome</keyword>
<feature type="compositionally biased region" description="Basic residues" evidence="1">
    <location>
        <begin position="244"/>
        <end position="253"/>
    </location>
</feature>
<reference evidence="3 4" key="1">
    <citation type="submission" date="2018-11" db="EMBL/GenBank/DDBJ databases">
        <title>Whole genome sequence of Streptomyces paromomycinus NBRC 15454(T).</title>
        <authorList>
            <person name="Komaki H."/>
            <person name="Tamura T."/>
        </authorList>
    </citation>
    <scope>NUCLEOTIDE SEQUENCE [LARGE SCALE GENOMIC DNA]</scope>
    <source>
        <strain evidence="3 4">NBRC 15454</strain>
    </source>
</reference>
<dbReference type="Proteomes" id="UP000286746">
    <property type="component" value="Unassembled WGS sequence"/>
</dbReference>
<name>A0A401VZ12_STREY</name>
<sequence length="273" mass="29126">MLSSGRRGHWSRSSDEEAGIRLALETAFDLLAAVHCIFGAARAPVQSEPGDHGVEVAEQVECQASEAGQLAGVGGVDPRAAQPHSSEGRRGESGAPRCSGRGVRPHIPLSGGLPRIPVPTGCILFELTDAMLCEDGPVASPVNLTLLAEHRRPQHGRIDGDRLRKAPAVLPQPRAADGRLILAVDVSAWLRPDAPTSPDRSFCHVYGHSKRSSDSSSRLAVLVRRRAEEGPHLVVSVGGCGPARPRRRWRRDHRGPGPPRLGRPDRPGPGGSW</sequence>
<dbReference type="EMBL" id="BHZD01000001">
    <property type="protein sequence ID" value="GCD42328.1"/>
    <property type="molecule type" value="Genomic_DNA"/>
</dbReference>
<feature type="region of interest" description="Disordered" evidence="1">
    <location>
        <begin position="71"/>
        <end position="103"/>
    </location>
</feature>
<feature type="region of interest" description="Disordered" evidence="1">
    <location>
        <begin position="234"/>
        <end position="273"/>
    </location>
</feature>
<gene>
    <name evidence="3" type="ORF">GKJPGBOP_01987</name>
</gene>
<feature type="domain" description="Transposase IS701-like DDE" evidence="2">
    <location>
        <begin position="123"/>
        <end position="213"/>
    </location>
</feature>
<evidence type="ECO:0000313" key="4">
    <source>
        <dbReference type="Proteomes" id="UP000286746"/>
    </source>
</evidence>
<accession>A0A401VZ12</accession>
<evidence type="ECO:0000256" key="1">
    <source>
        <dbReference type="SAM" id="MobiDB-lite"/>
    </source>
</evidence>
<evidence type="ECO:0000259" key="2">
    <source>
        <dbReference type="Pfam" id="PF13546"/>
    </source>
</evidence>
<evidence type="ECO:0000313" key="3">
    <source>
        <dbReference type="EMBL" id="GCD42328.1"/>
    </source>
</evidence>